<dbReference type="InterPro" id="IPR001226">
    <property type="entry name" value="Flavodoxin_CS"/>
</dbReference>
<comment type="cofactor">
    <cofactor evidence="1">
        <name>FMN</name>
        <dbReference type="ChEBI" id="CHEBI:58210"/>
    </cofactor>
</comment>
<dbReference type="GO" id="GO:0016852">
    <property type="term" value="F:sirohydrochlorin cobaltochelatase activity"/>
    <property type="evidence" value="ECO:0007669"/>
    <property type="project" value="InterPro"/>
</dbReference>
<dbReference type="Proteomes" id="UP000245959">
    <property type="component" value="Unassembled WGS sequence"/>
</dbReference>
<evidence type="ECO:0000313" key="4">
    <source>
        <dbReference type="Proteomes" id="UP000245959"/>
    </source>
</evidence>
<dbReference type="GO" id="GO:0010181">
    <property type="term" value="F:FMN binding"/>
    <property type="evidence" value="ECO:0007669"/>
    <property type="project" value="InterPro"/>
</dbReference>
<dbReference type="RefSeq" id="WP_116885244.1">
    <property type="nucleotide sequence ID" value="NZ_CABMMC010000042.1"/>
</dbReference>
<accession>A0A2U1ANK8</accession>
<feature type="domain" description="Flavodoxin-like" evidence="2">
    <location>
        <begin position="4"/>
        <end position="160"/>
    </location>
</feature>
<dbReference type="Gene3D" id="3.40.50.1400">
    <property type="match status" value="2"/>
</dbReference>
<dbReference type="EMBL" id="QEKH01000029">
    <property type="protein sequence ID" value="PVY38013.1"/>
    <property type="molecule type" value="Genomic_DNA"/>
</dbReference>
<organism evidence="3 4">
    <name type="scientific">Victivallis vadensis</name>
    <dbReference type="NCBI Taxonomy" id="172901"/>
    <lineage>
        <taxon>Bacteria</taxon>
        <taxon>Pseudomonadati</taxon>
        <taxon>Lentisphaerota</taxon>
        <taxon>Lentisphaeria</taxon>
        <taxon>Victivallales</taxon>
        <taxon>Victivallaceae</taxon>
        <taxon>Victivallis</taxon>
    </lineage>
</organism>
<keyword evidence="4" id="KW-1185">Reference proteome</keyword>
<dbReference type="OrthoDB" id="307208at2"/>
<dbReference type="SUPFAM" id="SSF53800">
    <property type="entry name" value="Chelatase"/>
    <property type="match status" value="1"/>
</dbReference>
<dbReference type="AlphaFoldDB" id="A0A2U1ANK8"/>
<reference evidence="3 4" key="1">
    <citation type="submission" date="2018-04" db="EMBL/GenBank/DDBJ databases">
        <title>Genomic Encyclopedia of Type Strains, Phase IV (KMG-IV): sequencing the most valuable type-strain genomes for metagenomic binning, comparative biology and taxonomic classification.</title>
        <authorList>
            <person name="Goeker M."/>
        </authorList>
    </citation>
    <scope>NUCLEOTIDE SEQUENCE [LARGE SCALE GENOMIC DNA]</scope>
    <source>
        <strain evidence="3 4">DSM 14823</strain>
    </source>
</reference>
<evidence type="ECO:0000256" key="1">
    <source>
        <dbReference type="ARBA" id="ARBA00001917"/>
    </source>
</evidence>
<evidence type="ECO:0000259" key="2">
    <source>
        <dbReference type="Pfam" id="PF12641"/>
    </source>
</evidence>
<comment type="caution">
    <text evidence="3">The sequence shown here is derived from an EMBL/GenBank/DDBJ whole genome shotgun (WGS) entry which is preliminary data.</text>
</comment>
<dbReference type="Gene3D" id="3.40.50.360">
    <property type="match status" value="1"/>
</dbReference>
<dbReference type="CDD" id="cd03413">
    <property type="entry name" value="CbiK_C"/>
    <property type="match status" value="1"/>
</dbReference>
<dbReference type="InterPro" id="IPR010388">
    <property type="entry name" value="Anaerobic_Co-chelatase"/>
</dbReference>
<sequence length="419" mass="45080">MKTLVVYSSRTGNTEKLARAIAGALGPDCTLSCAEDAPPPEKFDFIAFGFGVYRGWPDGELRSYMLRAKPRYAGIFLTLGAYPDSEHAQVCLARAEGMLPASKVLAKLACHGAYAPGMVERMKARPAGSAHGWDEERAVRVAAAAGHPDADDLSRAQQLFKAALAKAVPPPDDGKKALVAAWFGTAVDAAREAYDLAESQLPVKPLRAYTSRFVRRKLGGEVPSLPGALQRLYLDGVRHVKVLAGLLAAGEEYELLRSDLEAFRNPLTGFDSLSVTAPPLSTPERLRRFLDAVTAELPDAPVLFMGHGHADGRSDFQYDAAAAELAKYNPAWRLGCVEGGRSLDTLLPELKKAGVRRLELRPFLLVAGDHAVNDLAGAEPGSWKSQLEAAGIECTVELRGLAAYPAVARYFAEEVERLG</sequence>
<dbReference type="PROSITE" id="PS00201">
    <property type="entry name" value="FLAVODOXIN"/>
    <property type="match status" value="1"/>
</dbReference>
<proteinExistence type="predicted"/>
<name>A0A2U1ANK8_9BACT</name>
<dbReference type="GO" id="GO:0009055">
    <property type="term" value="F:electron transfer activity"/>
    <property type="evidence" value="ECO:0007669"/>
    <property type="project" value="InterPro"/>
</dbReference>
<dbReference type="InterPro" id="IPR008254">
    <property type="entry name" value="Flavodoxin/NO_synth"/>
</dbReference>
<dbReference type="Pfam" id="PF06180">
    <property type="entry name" value="CbiK"/>
    <property type="match status" value="1"/>
</dbReference>
<dbReference type="GO" id="GO:0019251">
    <property type="term" value="P:anaerobic cobalamin biosynthetic process"/>
    <property type="evidence" value="ECO:0007669"/>
    <property type="project" value="InterPro"/>
</dbReference>
<evidence type="ECO:0000313" key="3">
    <source>
        <dbReference type="EMBL" id="PVY38013.1"/>
    </source>
</evidence>
<dbReference type="Pfam" id="PF12641">
    <property type="entry name" value="Flavodoxin_3"/>
    <property type="match status" value="1"/>
</dbReference>
<dbReference type="SUPFAM" id="SSF52218">
    <property type="entry name" value="Flavoproteins"/>
    <property type="match status" value="1"/>
</dbReference>
<gene>
    <name evidence="3" type="ORF">C8D82_12935</name>
</gene>
<protein>
    <submittedName>
        <fullName evidence="3">Cobalamin biosynthesis Co2+ chelatase CbiK</fullName>
    </submittedName>
</protein>
<dbReference type="GeneID" id="78296523"/>
<dbReference type="InterPro" id="IPR029039">
    <property type="entry name" value="Flavoprotein-like_sf"/>
</dbReference>